<feature type="chain" id="PRO_5020489386" evidence="1">
    <location>
        <begin position="20"/>
        <end position="394"/>
    </location>
</feature>
<dbReference type="EMBL" id="SKFH01000046">
    <property type="protein sequence ID" value="TCZ65859.1"/>
    <property type="molecule type" value="Genomic_DNA"/>
</dbReference>
<dbReference type="Gene3D" id="2.40.70.10">
    <property type="entry name" value="Acid Proteases"/>
    <property type="match status" value="2"/>
</dbReference>
<dbReference type="Pfam" id="PF17820">
    <property type="entry name" value="PDZ_6"/>
    <property type="match status" value="1"/>
</dbReference>
<dbReference type="Pfam" id="PF13650">
    <property type="entry name" value="Asp_protease_2"/>
    <property type="match status" value="2"/>
</dbReference>
<dbReference type="OrthoDB" id="3521766at2"/>
<dbReference type="InterPro" id="IPR036034">
    <property type="entry name" value="PDZ_sf"/>
</dbReference>
<reference evidence="3 4" key="1">
    <citation type="submission" date="2019-03" db="EMBL/GenBank/DDBJ databases">
        <authorList>
            <person name="Kim M.K.M."/>
        </authorList>
    </citation>
    <scope>NUCLEOTIDE SEQUENCE [LARGE SCALE GENOMIC DNA]</scope>
    <source>
        <strain evidence="3 4">17J68-15</strain>
    </source>
</reference>
<gene>
    <name evidence="3" type="ORF">E0486_16995</name>
</gene>
<dbReference type="Proteomes" id="UP000295164">
    <property type="component" value="Unassembled WGS sequence"/>
</dbReference>
<feature type="domain" description="PDZ" evidence="2">
    <location>
        <begin position="316"/>
        <end position="381"/>
    </location>
</feature>
<keyword evidence="4" id="KW-1185">Reference proteome</keyword>
<dbReference type="SUPFAM" id="SSF50630">
    <property type="entry name" value="Acid proteases"/>
    <property type="match status" value="2"/>
</dbReference>
<evidence type="ECO:0000313" key="3">
    <source>
        <dbReference type="EMBL" id="TCZ65859.1"/>
    </source>
</evidence>
<dbReference type="RefSeq" id="WP_131853994.1">
    <property type="nucleotide sequence ID" value="NZ_SKFH01000046.1"/>
</dbReference>
<sequence>MRRALFLLLLSCHLLPAGAQEEFVEPSRFITRVRFQQFTGGLIVFNARFSNFPDTLNFILDSGSGGISLDSAMVEHFNLKPTPSNRTIRGIGGIKNVSFLHGQSLHVPGLSIDSMSFHVNDYSLLTSIYGERIDGIVGYSVLSRYVVKVNYDSSWIEFWTKGAIRYPRGGFMLHPQINTLPVQSLRVRDNRAVETRFLYDMGAGLNLMFSTDFIRDSGFLKKGRRLFAKEAEGMGGKVDMHMTVIQQVRLGPYRFRNVPVYVFKDTFNVTSYPTLGGLIGSDLLRRFNAIINYDRSEIYLVPNSHFDDPFEYGYCGLELYLINGVIEIGDVAKGSPAEKAGLKEGDVVVAVNRNFSQSLSAYKALLTQTSEPVQVVYRRNGELKEVRFMVKSIL</sequence>
<keyword evidence="1" id="KW-0732">Signal</keyword>
<dbReference type="SUPFAM" id="SSF50156">
    <property type="entry name" value="PDZ domain-like"/>
    <property type="match status" value="1"/>
</dbReference>
<dbReference type="InterPro" id="IPR041489">
    <property type="entry name" value="PDZ_6"/>
</dbReference>
<dbReference type="SMART" id="SM00228">
    <property type="entry name" value="PDZ"/>
    <property type="match status" value="1"/>
</dbReference>
<feature type="signal peptide" evidence="1">
    <location>
        <begin position="1"/>
        <end position="19"/>
    </location>
</feature>
<proteinExistence type="predicted"/>
<dbReference type="Gene3D" id="2.30.42.10">
    <property type="match status" value="1"/>
</dbReference>
<evidence type="ECO:0000259" key="2">
    <source>
        <dbReference type="PROSITE" id="PS50106"/>
    </source>
</evidence>
<dbReference type="InterPro" id="IPR021109">
    <property type="entry name" value="Peptidase_aspartic_dom_sf"/>
</dbReference>
<accession>A0A4R4DST9</accession>
<comment type="caution">
    <text evidence="3">The sequence shown here is derived from an EMBL/GenBank/DDBJ whole genome shotgun (WGS) entry which is preliminary data.</text>
</comment>
<dbReference type="PROSITE" id="PS50106">
    <property type="entry name" value="PDZ"/>
    <property type="match status" value="1"/>
</dbReference>
<organism evidence="3 4">
    <name type="scientific">Flaviaesturariibacter aridisoli</name>
    <dbReference type="NCBI Taxonomy" id="2545761"/>
    <lineage>
        <taxon>Bacteria</taxon>
        <taxon>Pseudomonadati</taxon>
        <taxon>Bacteroidota</taxon>
        <taxon>Chitinophagia</taxon>
        <taxon>Chitinophagales</taxon>
        <taxon>Chitinophagaceae</taxon>
        <taxon>Flaviaestuariibacter</taxon>
    </lineage>
</organism>
<evidence type="ECO:0000256" key="1">
    <source>
        <dbReference type="SAM" id="SignalP"/>
    </source>
</evidence>
<dbReference type="InterPro" id="IPR001478">
    <property type="entry name" value="PDZ"/>
</dbReference>
<evidence type="ECO:0000313" key="4">
    <source>
        <dbReference type="Proteomes" id="UP000295164"/>
    </source>
</evidence>
<protein>
    <submittedName>
        <fullName evidence="3">PDZ domain-containing protein</fullName>
    </submittedName>
</protein>
<dbReference type="AlphaFoldDB" id="A0A4R4DST9"/>
<name>A0A4R4DST9_9BACT</name>